<sequence length="164" mass="19136">MDDSQRLQLKKMIEVNNTQDNTENIRRLKHSNKLIEDIRTLQQLKFKHKGDLEKVQEDATNMCSFLHTNYTDIYNKVKNDEIDLPLLNQFLNVLQRIENNEMDQHEASYMIGSILKEIYIDSALKKADKLDQQRAAAAAVPTAVVNKVSWKEYKAIQQKSDKNE</sequence>
<evidence type="ECO:0000313" key="1">
    <source>
        <dbReference type="EMBL" id="QHT93608.1"/>
    </source>
</evidence>
<organism evidence="1">
    <name type="scientific">viral metagenome</name>
    <dbReference type="NCBI Taxonomy" id="1070528"/>
    <lineage>
        <taxon>unclassified sequences</taxon>
        <taxon>metagenomes</taxon>
        <taxon>organismal metagenomes</taxon>
    </lineage>
</organism>
<dbReference type="EMBL" id="MN740209">
    <property type="protein sequence ID" value="QHT93608.1"/>
    <property type="molecule type" value="Genomic_DNA"/>
</dbReference>
<proteinExistence type="predicted"/>
<dbReference type="AlphaFoldDB" id="A0A6C0IKB1"/>
<protein>
    <submittedName>
        <fullName evidence="1">Uncharacterized protein</fullName>
    </submittedName>
</protein>
<accession>A0A6C0IKB1</accession>
<name>A0A6C0IKB1_9ZZZZ</name>
<reference evidence="1" key="1">
    <citation type="journal article" date="2020" name="Nature">
        <title>Giant virus diversity and host interactions through global metagenomics.</title>
        <authorList>
            <person name="Schulz F."/>
            <person name="Roux S."/>
            <person name="Paez-Espino D."/>
            <person name="Jungbluth S."/>
            <person name="Walsh D.A."/>
            <person name="Denef V.J."/>
            <person name="McMahon K.D."/>
            <person name="Konstantinidis K.T."/>
            <person name="Eloe-Fadrosh E.A."/>
            <person name="Kyrpides N.C."/>
            <person name="Woyke T."/>
        </authorList>
    </citation>
    <scope>NUCLEOTIDE SEQUENCE</scope>
    <source>
        <strain evidence="1">GVMAG-M-3300024252-29</strain>
    </source>
</reference>